<dbReference type="AlphaFoldDB" id="A0AB39RKB1"/>
<dbReference type="InterPro" id="IPR011051">
    <property type="entry name" value="RmlC_Cupin_sf"/>
</dbReference>
<reference evidence="2" key="1">
    <citation type="submission" date="2024-07" db="EMBL/GenBank/DDBJ databases">
        <authorList>
            <person name="Yu S.T."/>
        </authorList>
    </citation>
    <scope>NUCLEOTIDE SEQUENCE</scope>
    <source>
        <strain evidence="2">R41</strain>
    </source>
</reference>
<evidence type="ECO:0000313" key="2">
    <source>
        <dbReference type="EMBL" id="XDQ54711.1"/>
    </source>
</evidence>
<dbReference type="CDD" id="cd06121">
    <property type="entry name" value="cupin_YML079wp"/>
    <property type="match status" value="1"/>
</dbReference>
<gene>
    <name evidence="2" type="ORF">AB5J53_25140</name>
</gene>
<organism evidence="2">
    <name type="scientific">Streptomyces sp. R41</name>
    <dbReference type="NCBI Taxonomy" id="3238632"/>
    <lineage>
        <taxon>Bacteria</taxon>
        <taxon>Bacillati</taxon>
        <taxon>Actinomycetota</taxon>
        <taxon>Actinomycetes</taxon>
        <taxon>Kitasatosporales</taxon>
        <taxon>Streptomycetaceae</taxon>
        <taxon>Streptomyces</taxon>
    </lineage>
</organism>
<dbReference type="InterPro" id="IPR009327">
    <property type="entry name" value="Cupin_DUF985"/>
</dbReference>
<dbReference type="PANTHER" id="PTHR33387:SF3">
    <property type="entry name" value="DUF985 DOMAIN-CONTAINING PROTEIN"/>
    <property type="match status" value="1"/>
</dbReference>
<evidence type="ECO:0000259" key="1">
    <source>
        <dbReference type="Pfam" id="PF06172"/>
    </source>
</evidence>
<protein>
    <submittedName>
        <fullName evidence="2">Cupin domain-containing protein</fullName>
    </submittedName>
</protein>
<proteinExistence type="predicted"/>
<dbReference type="InterPro" id="IPR039935">
    <property type="entry name" value="YML079W-like"/>
</dbReference>
<dbReference type="InterPro" id="IPR014710">
    <property type="entry name" value="RmlC-like_jellyroll"/>
</dbReference>
<name>A0AB39RKB1_9ACTN</name>
<sequence>MTSPETPSAVPPLAAELGMQQHPEGGWFVETWTAPQAFRPDGYPGPRAAASAIYFLLTPHDTSAWHTVRSDELWLWHRGGPLDLLLGGDGSTPESTPTVVRLGPAVEAGERPQVLVPGGVWQSARPATDQEVLVSCVVAPGFDYEDFRMLDSGL</sequence>
<accession>A0AB39RKB1</accession>
<feature type="domain" description="DUF985" evidence="1">
    <location>
        <begin position="14"/>
        <end position="150"/>
    </location>
</feature>
<dbReference type="PANTHER" id="PTHR33387">
    <property type="entry name" value="RMLC-LIKE JELLY ROLL FOLD PROTEIN"/>
    <property type="match status" value="1"/>
</dbReference>
<dbReference type="EMBL" id="CP163443">
    <property type="protein sequence ID" value="XDQ54711.1"/>
    <property type="molecule type" value="Genomic_DNA"/>
</dbReference>
<dbReference type="SUPFAM" id="SSF51182">
    <property type="entry name" value="RmlC-like cupins"/>
    <property type="match status" value="1"/>
</dbReference>
<dbReference type="RefSeq" id="WP_369247910.1">
    <property type="nucleotide sequence ID" value="NZ_CP163443.1"/>
</dbReference>
<dbReference type="Pfam" id="PF06172">
    <property type="entry name" value="Cupin_5"/>
    <property type="match status" value="1"/>
</dbReference>
<dbReference type="Gene3D" id="2.60.120.10">
    <property type="entry name" value="Jelly Rolls"/>
    <property type="match status" value="1"/>
</dbReference>